<evidence type="ECO:0000313" key="3">
    <source>
        <dbReference type="EMBL" id="QWF70753.1"/>
    </source>
</evidence>
<comment type="function">
    <text evidence="2">Functions as a ribosomal silencing factor. Interacts with ribosomal protein uL14 (rplN), blocking formation of intersubunit bridge B8. Prevents association of the 30S and 50S ribosomal subunits and the formation of functional ribosomes, thus repressing translation.</text>
</comment>
<dbReference type="Proteomes" id="UP000676649">
    <property type="component" value="Chromosome"/>
</dbReference>
<dbReference type="NCBIfam" id="TIGR00090">
    <property type="entry name" value="rsfS_iojap_ybeB"/>
    <property type="match status" value="1"/>
</dbReference>
<dbReference type="InterPro" id="IPR004394">
    <property type="entry name" value="Iojap/RsfS/C7orf30"/>
</dbReference>
<sequence>MQSNELVKLVETELDQRKGLHISTLDVHNKTNITDYMVIVSATSARHAKSLADYVSEKVKENGVMPLGLEGQNGSDWVLLDLGDVIVHIMTGKAREYYQLEKLWSVGEA</sequence>
<evidence type="ECO:0000256" key="1">
    <source>
        <dbReference type="ARBA" id="ARBA00010574"/>
    </source>
</evidence>
<dbReference type="GO" id="GO:0042256">
    <property type="term" value="P:cytosolic ribosome assembly"/>
    <property type="evidence" value="ECO:0007669"/>
    <property type="project" value="UniProtKB-UniRule"/>
</dbReference>
<name>A0A975MMR9_9GAMM</name>
<comment type="similarity">
    <text evidence="1 2">Belongs to the Iojap/RsfS family.</text>
</comment>
<dbReference type="PANTHER" id="PTHR21043">
    <property type="entry name" value="IOJAP SUPERFAMILY ORTHOLOG"/>
    <property type="match status" value="1"/>
</dbReference>
<dbReference type="Gene3D" id="3.30.460.10">
    <property type="entry name" value="Beta Polymerase, domain 2"/>
    <property type="match status" value="1"/>
</dbReference>
<dbReference type="GO" id="GO:0005737">
    <property type="term" value="C:cytoplasm"/>
    <property type="evidence" value="ECO:0007669"/>
    <property type="project" value="UniProtKB-SubCell"/>
</dbReference>
<dbReference type="HAMAP" id="MF_01477">
    <property type="entry name" value="Iojap_RsfS"/>
    <property type="match status" value="1"/>
</dbReference>
<protein>
    <recommendedName>
        <fullName evidence="2">Ribosomal silencing factor RsfS</fullName>
    </recommendedName>
</protein>
<dbReference type="EMBL" id="CP073754">
    <property type="protein sequence ID" value="QWF70753.1"/>
    <property type="molecule type" value="Genomic_DNA"/>
</dbReference>
<keyword evidence="2" id="KW-0963">Cytoplasm</keyword>
<keyword evidence="2" id="KW-0678">Repressor</keyword>
<dbReference type="GO" id="GO:0017148">
    <property type="term" value="P:negative regulation of translation"/>
    <property type="evidence" value="ECO:0007669"/>
    <property type="project" value="UniProtKB-UniRule"/>
</dbReference>
<keyword evidence="4" id="KW-1185">Reference proteome</keyword>
<dbReference type="SUPFAM" id="SSF81301">
    <property type="entry name" value="Nucleotidyltransferase"/>
    <property type="match status" value="1"/>
</dbReference>
<evidence type="ECO:0000256" key="2">
    <source>
        <dbReference type="HAMAP-Rule" id="MF_01477"/>
    </source>
</evidence>
<dbReference type="RefSeq" id="WP_215582175.1">
    <property type="nucleotide sequence ID" value="NZ_CP073754.1"/>
</dbReference>
<dbReference type="PANTHER" id="PTHR21043:SF0">
    <property type="entry name" value="MITOCHONDRIAL ASSEMBLY OF RIBOSOMAL LARGE SUBUNIT PROTEIN 1"/>
    <property type="match status" value="1"/>
</dbReference>
<organism evidence="3 4">
    <name type="scientific">Methylomonas paludis</name>
    <dbReference type="NCBI Taxonomy" id="1173101"/>
    <lineage>
        <taxon>Bacteria</taxon>
        <taxon>Pseudomonadati</taxon>
        <taxon>Pseudomonadota</taxon>
        <taxon>Gammaproteobacteria</taxon>
        <taxon>Methylococcales</taxon>
        <taxon>Methylococcaceae</taxon>
        <taxon>Methylomonas</taxon>
    </lineage>
</organism>
<gene>
    <name evidence="2 3" type="primary">rsfS</name>
    <name evidence="3" type="ORF">KEF85_15755</name>
</gene>
<dbReference type="AlphaFoldDB" id="A0A975MMR9"/>
<evidence type="ECO:0000313" key="4">
    <source>
        <dbReference type="Proteomes" id="UP000676649"/>
    </source>
</evidence>
<comment type="subcellular location">
    <subcellularLocation>
        <location evidence="2">Cytoplasm</location>
    </subcellularLocation>
</comment>
<accession>A0A975MMR9</accession>
<dbReference type="InterPro" id="IPR043519">
    <property type="entry name" value="NT_sf"/>
</dbReference>
<comment type="subunit">
    <text evidence="2">Interacts with ribosomal protein uL14 (rplN).</text>
</comment>
<proteinExistence type="inferred from homology"/>
<dbReference type="KEGG" id="mpad:KEF85_15755"/>
<dbReference type="Pfam" id="PF02410">
    <property type="entry name" value="RsfS"/>
    <property type="match status" value="1"/>
</dbReference>
<dbReference type="GO" id="GO:0043023">
    <property type="term" value="F:ribosomal large subunit binding"/>
    <property type="evidence" value="ECO:0007669"/>
    <property type="project" value="TreeGrafter"/>
</dbReference>
<dbReference type="GO" id="GO:0090071">
    <property type="term" value="P:negative regulation of ribosome biogenesis"/>
    <property type="evidence" value="ECO:0007669"/>
    <property type="project" value="UniProtKB-UniRule"/>
</dbReference>
<keyword evidence="2" id="KW-0810">Translation regulation</keyword>
<reference evidence="3" key="1">
    <citation type="submission" date="2021-04" db="EMBL/GenBank/DDBJ databases">
        <title>Draft genome sequence data of methanotrophic Methylovulum sp. strain S1L and Methylomonas sp. strain S2AM isolated from boreal lake water columns.</title>
        <authorList>
            <person name="Rissanen A.J."/>
            <person name="Mangayil R."/>
            <person name="Svenning M.M."/>
            <person name="Khanongnuch R."/>
        </authorList>
    </citation>
    <scope>NUCLEOTIDE SEQUENCE</scope>
    <source>
        <strain evidence="3">S2AM</strain>
    </source>
</reference>